<sequence length="81" mass="9049">MSEIYNELKTQLAEAKEAKNVAEVVRLSNDLKQLTPPDPADQSTDDLKAELQAAYDAKNFSEVVRLDNDIKSRAARDENAQ</sequence>
<accession>A0A345BV22</accession>
<dbReference type="KEGG" id="rue:DT065_01405"/>
<gene>
    <name evidence="1" type="ORF">DT065_01405</name>
</gene>
<dbReference type="RefSeq" id="WP_114370211.1">
    <property type="nucleotide sequence ID" value="NZ_CP031092.1"/>
</dbReference>
<organism evidence="1 2">
    <name type="scientific">Salicibibacter kimchii</name>
    <dbReference type="NCBI Taxonomy" id="2099786"/>
    <lineage>
        <taxon>Bacteria</taxon>
        <taxon>Bacillati</taxon>
        <taxon>Bacillota</taxon>
        <taxon>Bacilli</taxon>
        <taxon>Bacillales</taxon>
        <taxon>Bacillaceae</taxon>
        <taxon>Salicibibacter</taxon>
    </lineage>
</organism>
<evidence type="ECO:0000313" key="2">
    <source>
        <dbReference type="Proteomes" id="UP000252100"/>
    </source>
</evidence>
<dbReference type="AlphaFoldDB" id="A0A345BV22"/>
<dbReference type="EMBL" id="CP031092">
    <property type="protein sequence ID" value="AXF54803.1"/>
    <property type="molecule type" value="Genomic_DNA"/>
</dbReference>
<protein>
    <submittedName>
        <fullName evidence="1">Uncharacterized protein</fullName>
    </submittedName>
</protein>
<dbReference type="Proteomes" id="UP000252100">
    <property type="component" value="Chromosome"/>
</dbReference>
<evidence type="ECO:0000313" key="1">
    <source>
        <dbReference type="EMBL" id="AXF54803.1"/>
    </source>
</evidence>
<name>A0A345BV22_9BACI</name>
<reference evidence="1 2" key="1">
    <citation type="journal article" date="2018" name="J. Microbiol.">
        <title>Salicibibacter kimchii gen. nov., sp. nov., a moderately halophilic and alkalitolerant bacterium in the family Bacillaceae, isolated from kimchi.</title>
        <authorList>
            <person name="Jang J.Y."/>
            <person name="Oh Y.J."/>
            <person name="Lim S.K."/>
            <person name="Park H.K."/>
            <person name="Lee C."/>
            <person name="Kim J.Y."/>
            <person name="Lee M.A."/>
            <person name="Choi H.J."/>
        </authorList>
    </citation>
    <scope>NUCLEOTIDE SEQUENCE [LARGE SCALE GENOMIC DNA]</scope>
    <source>
        <strain evidence="1 2">NKC1-1</strain>
    </source>
</reference>
<proteinExistence type="predicted"/>
<keyword evidence="2" id="KW-1185">Reference proteome</keyword>